<name>A0AAW1VWP0_RUBAR</name>
<reference evidence="1 2" key="1">
    <citation type="journal article" date="2023" name="G3 (Bethesda)">
        <title>A chromosome-length genome assembly and annotation of blackberry (Rubus argutus, cv. 'Hillquist').</title>
        <authorList>
            <person name="Bruna T."/>
            <person name="Aryal R."/>
            <person name="Dudchenko O."/>
            <person name="Sargent D.J."/>
            <person name="Mead D."/>
            <person name="Buti M."/>
            <person name="Cavallini A."/>
            <person name="Hytonen T."/>
            <person name="Andres J."/>
            <person name="Pham M."/>
            <person name="Weisz D."/>
            <person name="Mascagni F."/>
            <person name="Usai G."/>
            <person name="Natali L."/>
            <person name="Bassil N."/>
            <person name="Fernandez G.E."/>
            <person name="Lomsadze A."/>
            <person name="Armour M."/>
            <person name="Olukolu B."/>
            <person name="Poorten T."/>
            <person name="Britton C."/>
            <person name="Davik J."/>
            <person name="Ashrafi H."/>
            <person name="Aiden E.L."/>
            <person name="Borodovsky M."/>
            <person name="Worthington M."/>
        </authorList>
    </citation>
    <scope>NUCLEOTIDE SEQUENCE [LARGE SCALE GENOMIC DNA]</scope>
    <source>
        <strain evidence="1">PI 553951</strain>
    </source>
</reference>
<dbReference type="EMBL" id="JBEDUW010000007">
    <property type="protein sequence ID" value="KAK9912255.1"/>
    <property type="molecule type" value="Genomic_DNA"/>
</dbReference>
<evidence type="ECO:0000313" key="2">
    <source>
        <dbReference type="Proteomes" id="UP001457282"/>
    </source>
</evidence>
<evidence type="ECO:0000313" key="1">
    <source>
        <dbReference type="EMBL" id="KAK9912255.1"/>
    </source>
</evidence>
<proteinExistence type="predicted"/>
<keyword evidence="2" id="KW-1185">Reference proteome</keyword>
<sequence length="90" mass="9778">MDCRCGAAWVFQRWQGLKAAEQIGGLGIPGWAVCGHGWAAWFWAVGDGMRMEIRAGLGVGREVRHGWAHGDLQQLGSRRTGHHDGVDGVI</sequence>
<gene>
    <name evidence="1" type="ORF">M0R45_036126</name>
</gene>
<dbReference type="Proteomes" id="UP001457282">
    <property type="component" value="Unassembled WGS sequence"/>
</dbReference>
<organism evidence="1 2">
    <name type="scientific">Rubus argutus</name>
    <name type="common">Southern blackberry</name>
    <dbReference type="NCBI Taxonomy" id="59490"/>
    <lineage>
        <taxon>Eukaryota</taxon>
        <taxon>Viridiplantae</taxon>
        <taxon>Streptophyta</taxon>
        <taxon>Embryophyta</taxon>
        <taxon>Tracheophyta</taxon>
        <taxon>Spermatophyta</taxon>
        <taxon>Magnoliopsida</taxon>
        <taxon>eudicotyledons</taxon>
        <taxon>Gunneridae</taxon>
        <taxon>Pentapetalae</taxon>
        <taxon>rosids</taxon>
        <taxon>fabids</taxon>
        <taxon>Rosales</taxon>
        <taxon>Rosaceae</taxon>
        <taxon>Rosoideae</taxon>
        <taxon>Rosoideae incertae sedis</taxon>
        <taxon>Rubus</taxon>
    </lineage>
</organism>
<dbReference type="AlphaFoldDB" id="A0AAW1VWP0"/>
<protein>
    <submittedName>
        <fullName evidence="1">Uncharacterized protein</fullName>
    </submittedName>
</protein>
<accession>A0AAW1VWP0</accession>
<comment type="caution">
    <text evidence="1">The sequence shown here is derived from an EMBL/GenBank/DDBJ whole genome shotgun (WGS) entry which is preliminary data.</text>
</comment>